<keyword evidence="2 12" id="KW-0489">Methyltransferase</keyword>
<dbReference type="InterPro" id="IPR007871">
    <property type="entry name" value="Methyltransferase_TRM13"/>
</dbReference>
<comment type="function">
    <text evidence="12">tRNA methylase which 2'-O-methylates cytidine(4) in tRNA(Pro) and tRNA(Gly)(GCC), and adenosine(4) in tRNA(His).</text>
</comment>
<feature type="compositionally biased region" description="Basic and acidic residues" evidence="13">
    <location>
        <begin position="413"/>
        <end position="425"/>
    </location>
</feature>
<dbReference type="GO" id="GO:0106050">
    <property type="term" value="F:tRNA 2'-O-methyltransferase activity"/>
    <property type="evidence" value="ECO:0007669"/>
    <property type="project" value="UniProtKB-UniRule"/>
</dbReference>
<evidence type="ECO:0000256" key="7">
    <source>
        <dbReference type="ARBA" id="ARBA00022771"/>
    </source>
</evidence>
<evidence type="ECO:0000256" key="12">
    <source>
        <dbReference type="RuleBase" id="RU367103"/>
    </source>
</evidence>
<evidence type="ECO:0000256" key="10">
    <source>
        <dbReference type="ARBA" id="ARBA00048635"/>
    </source>
</evidence>
<keyword evidence="7 12" id="KW-0863">Zinc-finger</keyword>
<dbReference type="Pfam" id="PF05253">
    <property type="entry name" value="zf-U11-48K"/>
    <property type="match status" value="1"/>
</dbReference>
<keyword evidence="16" id="KW-1185">Reference proteome</keyword>
<evidence type="ECO:0000256" key="9">
    <source>
        <dbReference type="ARBA" id="ARBA00048165"/>
    </source>
</evidence>
<evidence type="ECO:0000256" key="5">
    <source>
        <dbReference type="ARBA" id="ARBA00022694"/>
    </source>
</evidence>
<evidence type="ECO:0000256" key="2">
    <source>
        <dbReference type="ARBA" id="ARBA00022603"/>
    </source>
</evidence>
<dbReference type="EC" id="2.1.1.225" evidence="12"/>
<comment type="catalytic activity">
    <reaction evidence="11 12">
        <text>adenosine(4) in tRNA(His) + S-adenosyl-L-methionine = 2'-O-methyladenosine(4) in tRNA(His) + S-adenosyl-L-homocysteine + H(+)</text>
        <dbReference type="Rhea" id="RHEA:43196"/>
        <dbReference type="Rhea" id="RHEA-COMP:10401"/>
        <dbReference type="Rhea" id="RHEA-COMP:10402"/>
        <dbReference type="ChEBI" id="CHEBI:15378"/>
        <dbReference type="ChEBI" id="CHEBI:57856"/>
        <dbReference type="ChEBI" id="CHEBI:59789"/>
        <dbReference type="ChEBI" id="CHEBI:74411"/>
        <dbReference type="ChEBI" id="CHEBI:74477"/>
        <dbReference type="EC" id="2.1.1.225"/>
    </reaction>
</comment>
<name>A0AAD9UJK6_RIDPI</name>
<comment type="similarity">
    <text evidence="1 12">Belongs to the methyltransferase TRM13 family.</text>
</comment>
<dbReference type="PANTHER" id="PTHR12998">
    <property type="entry name" value="TRNA:M(4)X MODIFICATION ENZYME TRM13 HOMOLOG"/>
    <property type="match status" value="1"/>
</dbReference>
<evidence type="ECO:0000256" key="11">
    <source>
        <dbReference type="ARBA" id="ARBA00049393"/>
    </source>
</evidence>
<comment type="catalytic activity">
    <reaction evidence="9 12">
        <text>cytidine(4) in tRNA(Pro) + S-adenosyl-L-methionine = 2'-O-methylcytidine(4) in tRNA(Pro) + S-adenosyl-L-homocysteine + H(+)</text>
        <dbReference type="Rhea" id="RHEA:32767"/>
        <dbReference type="Rhea" id="RHEA-COMP:10397"/>
        <dbReference type="Rhea" id="RHEA-COMP:10398"/>
        <dbReference type="ChEBI" id="CHEBI:15378"/>
        <dbReference type="ChEBI" id="CHEBI:57856"/>
        <dbReference type="ChEBI" id="CHEBI:59789"/>
        <dbReference type="ChEBI" id="CHEBI:74495"/>
        <dbReference type="ChEBI" id="CHEBI:82748"/>
        <dbReference type="EC" id="2.1.1.225"/>
    </reaction>
</comment>
<evidence type="ECO:0000256" key="4">
    <source>
        <dbReference type="ARBA" id="ARBA00022691"/>
    </source>
</evidence>
<keyword evidence="5 12" id="KW-0819">tRNA processing</keyword>
<feature type="region of interest" description="Disordered" evidence="13">
    <location>
        <begin position="1"/>
        <end position="61"/>
    </location>
</feature>
<gene>
    <name evidence="15" type="ORF">NP493_43g03045</name>
</gene>
<protein>
    <recommendedName>
        <fullName evidence="12">tRNA:m(4)X modification enzyme TRM13</fullName>
        <ecNumber evidence="12">2.1.1.225</ecNumber>
    </recommendedName>
</protein>
<keyword evidence="8 12" id="KW-0862">Zinc</keyword>
<evidence type="ECO:0000256" key="8">
    <source>
        <dbReference type="ARBA" id="ARBA00022833"/>
    </source>
</evidence>
<dbReference type="InterPro" id="IPR021721">
    <property type="entry name" value="Znf_CCCH-type_TRM13"/>
</dbReference>
<dbReference type="Pfam" id="PF11722">
    <property type="entry name" value="zf-TRM13_CCCH"/>
    <property type="match status" value="1"/>
</dbReference>
<dbReference type="PROSITE" id="PS51800">
    <property type="entry name" value="ZF_CHHC_U11_48K"/>
    <property type="match status" value="1"/>
</dbReference>
<sequence length="502" mass="55911">MDTLSEAKQTPVPAAELHNNPTSSSDAIPLIGDKEAGDDQDAQAQAVEPEDQDTGATNAKRTRSAALTDKCTFYVKRKRRNCNAATVGGRDYCVEHSYLLGDPTLRKRIVCPLDSKHSCYEDHLKAHLKRCNAREALKPVCYVSNINSGEEDGADPAKYKVTLRTAEESEVSELLDKVKRLCEEHVGEARTDVRFHPVLQEEADKSTNGPVAQKHIQQQASLISHMDRLGLLADHRCFIEFGAGKGGLSHWVQLAARDCSDTQFLLIDRGNNRYKKDSYHKGEDQGPSFERLKMDIEHLDLGKVPSIQEGTRPIVGFGKHLCGAATDLMLRCLNTLPKEDEEENGSKRPGRSAIGVVLALCCHHRCEWRSYVGKALMAQWGISARQFHLMCCLSSWAVCGSRPDKGQNASNEHNTKGPDHPRYSHIPVDEREKIGYQCKRLINLGRVSWLRDQGFDAETVQYVDSSFSLENVALLATQNTGTLSSLLTTQVHLACYSQHRYT</sequence>
<dbReference type="PANTHER" id="PTHR12998:SF0">
    <property type="entry name" value="TRNA:M(4)X MODIFICATION ENZYME TRM13 HOMOLOG"/>
    <property type="match status" value="1"/>
</dbReference>
<keyword evidence="4 12" id="KW-0949">S-adenosyl-L-methionine</keyword>
<evidence type="ECO:0000313" key="16">
    <source>
        <dbReference type="Proteomes" id="UP001209878"/>
    </source>
</evidence>
<organism evidence="15 16">
    <name type="scientific">Ridgeia piscesae</name>
    <name type="common">Tubeworm</name>
    <dbReference type="NCBI Taxonomy" id="27915"/>
    <lineage>
        <taxon>Eukaryota</taxon>
        <taxon>Metazoa</taxon>
        <taxon>Spiralia</taxon>
        <taxon>Lophotrochozoa</taxon>
        <taxon>Annelida</taxon>
        <taxon>Polychaeta</taxon>
        <taxon>Sedentaria</taxon>
        <taxon>Canalipalpata</taxon>
        <taxon>Sabellida</taxon>
        <taxon>Siboglinidae</taxon>
        <taxon>Ridgeia</taxon>
    </lineage>
</organism>
<dbReference type="GO" id="GO:0030488">
    <property type="term" value="P:tRNA methylation"/>
    <property type="evidence" value="ECO:0007669"/>
    <property type="project" value="InterPro"/>
</dbReference>
<dbReference type="GO" id="GO:0008270">
    <property type="term" value="F:zinc ion binding"/>
    <property type="evidence" value="ECO:0007669"/>
    <property type="project" value="UniProtKB-KW"/>
</dbReference>
<reference evidence="15" key="1">
    <citation type="journal article" date="2023" name="Mol. Biol. Evol.">
        <title>Third-Generation Sequencing Reveals the Adaptive Role of the Epigenome in Three Deep-Sea Polychaetes.</title>
        <authorList>
            <person name="Perez M."/>
            <person name="Aroh O."/>
            <person name="Sun Y."/>
            <person name="Lan Y."/>
            <person name="Juniper S.K."/>
            <person name="Young C.R."/>
            <person name="Angers B."/>
            <person name="Qian P.Y."/>
        </authorList>
    </citation>
    <scope>NUCLEOTIDE SEQUENCE</scope>
    <source>
        <strain evidence="15">R07B-5</strain>
    </source>
</reference>
<evidence type="ECO:0000256" key="13">
    <source>
        <dbReference type="SAM" id="MobiDB-lite"/>
    </source>
</evidence>
<comment type="caution">
    <text evidence="15">The sequence shown here is derived from an EMBL/GenBank/DDBJ whole genome shotgun (WGS) entry which is preliminary data.</text>
</comment>
<evidence type="ECO:0000313" key="15">
    <source>
        <dbReference type="EMBL" id="KAK2191889.1"/>
    </source>
</evidence>
<keyword evidence="6 12" id="KW-0479">Metal-binding</keyword>
<feature type="domain" description="CHHC U11-48K-type" evidence="14">
    <location>
        <begin position="108"/>
        <end position="135"/>
    </location>
</feature>
<dbReference type="EMBL" id="JAODUO010000043">
    <property type="protein sequence ID" value="KAK2191889.1"/>
    <property type="molecule type" value="Genomic_DNA"/>
</dbReference>
<dbReference type="InterPro" id="IPR039044">
    <property type="entry name" value="Trm13"/>
</dbReference>
<dbReference type="Pfam" id="PF05206">
    <property type="entry name" value="TRM13"/>
    <property type="match status" value="1"/>
</dbReference>
<comment type="catalytic activity">
    <reaction evidence="10 12">
        <text>cytidine(4) in tRNA(Gly)(GCC) + S-adenosyl-L-methionine = 2'-O-methylcytidine(4) in tRNA(Gly)(GCC) + S-adenosyl-L-homocysteine + H(+)</text>
        <dbReference type="Rhea" id="RHEA:43192"/>
        <dbReference type="Rhea" id="RHEA-COMP:10399"/>
        <dbReference type="Rhea" id="RHEA-COMP:10400"/>
        <dbReference type="ChEBI" id="CHEBI:15378"/>
        <dbReference type="ChEBI" id="CHEBI:57856"/>
        <dbReference type="ChEBI" id="CHEBI:59789"/>
        <dbReference type="ChEBI" id="CHEBI:74495"/>
        <dbReference type="ChEBI" id="CHEBI:82748"/>
        <dbReference type="EC" id="2.1.1.225"/>
    </reaction>
</comment>
<feature type="region of interest" description="Disordered" evidence="13">
    <location>
        <begin position="404"/>
        <end position="425"/>
    </location>
</feature>
<dbReference type="AlphaFoldDB" id="A0AAD9UJK6"/>
<dbReference type="Proteomes" id="UP001209878">
    <property type="component" value="Unassembled WGS sequence"/>
</dbReference>
<evidence type="ECO:0000256" key="1">
    <source>
        <dbReference type="ARBA" id="ARBA00005265"/>
    </source>
</evidence>
<evidence type="ECO:0000259" key="14">
    <source>
        <dbReference type="PROSITE" id="PS51800"/>
    </source>
</evidence>
<dbReference type="InterPro" id="IPR022776">
    <property type="entry name" value="TRM13/UPF0224_CHHC_Znf_dom"/>
</dbReference>
<accession>A0AAD9UJK6</accession>
<keyword evidence="3 12" id="KW-0808">Transferase</keyword>
<evidence type="ECO:0000256" key="6">
    <source>
        <dbReference type="ARBA" id="ARBA00022723"/>
    </source>
</evidence>
<proteinExistence type="inferred from homology"/>
<evidence type="ECO:0000256" key="3">
    <source>
        <dbReference type="ARBA" id="ARBA00022679"/>
    </source>
</evidence>